<evidence type="ECO:0000313" key="7">
    <source>
        <dbReference type="Proteomes" id="UP000245202"/>
    </source>
</evidence>
<dbReference type="PROSITE" id="PS01124">
    <property type="entry name" value="HTH_ARAC_FAMILY_2"/>
    <property type="match status" value="1"/>
</dbReference>
<dbReference type="GO" id="GO:0003700">
    <property type="term" value="F:DNA-binding transcription factor activity"/>
    <property type="evidence" value="ECO:0007669"/>
    <property type="project" value="InterPro"/>
</dbReference>
<dbReference type="PANTHER" id="PTHR43280">
    <property type="entry name" value="ARAC-FAMILY TRANSCRIPTIONAL REGULATOR"/>
    <property type="match status" value="1"/>
</dbReference>
<sequence length="750" mass="86136">MTLLFKLKQGFASNSLLVKLMISFLSVILVLAAFNAFSFLYLRNKLYDEIVRYNELGIKQTVESYENHFRLTQNMILSLTQSDRWIANIGILSDVSNNRRYDKVNEVKSDLFELYSNPFLHFDNFILYFKEGGYVLEKEGTSSMEDMFGSYYASEAYPPEFWSSFAADNYFMRILPAAVFTERSMNNVRSLGLQLPVVIKAAPYKEVYCIIMMNPRKLNTAYANTGEPFYILDEEGRTLYASHPFVEVRSPASYEKGKRHERSGGHYYFYEQGADTGFTYVRVAPIESIMSEMMKLNILLVTLLAAAVLVSVFGSALFSLRLNHPLKRIIATLERKQTMPVPASSVKEFAIISDRMSSIMNANERIQEDLDKKNSLVRQYAYTNKVKNIPMNLNLTELEDAVQLNEPYAAVLYEIGFTNTDSEYDQEIQLLRKLVHGLFAGLGEEPVTLQIEHNQLMSLLFQPGSIQEIHRVLNLLKELLQVEDYLCLTIAVSPIYPEDMPITLAYEQLLQLLKEKRLTGETQIIAEPRSPGTRALPLKVTQREELQSRLLSGSEDAVFEWVERHLEQLTKKDAPAADFLSYARGVAEQVEKALAKLNVPESAFDGKLHDYDALGRFYSADQYRQWFRELIRPAMFAIRARTETKDPITSFVTDYLNSHLREDINLDLVADKLNITPGYLSSYFKEKTGTNFSDYLNDLRIGRAKELLLNLELRIQDVASEVGYHNVNSFIRMFKRYSGITPGEYRKRNI</sequence>
<organism evidence="6 7">
    <name type="scientific">Paenibacillus agaridevorans</name>
    <dbReference type="NCBI Taxonomy" id="171404"/>
    <lineage>
        <taxon>Bacteria</taxon>
        <taxon>Bacillati</taxon>
        <taxon>Bacillota</taxon>
        <taxon>Bacilli</taxon>
        <taxon>Bacillales</taxon>
        <taxon>Paenibacillaceae</taxon>
        <taxon>Paenibacillus</taxon>
    </lineage>
</organism>
<evidence type="ECO:0000256" key="4">
    <source>
        <dbReference type="SAM" id="Phobius"/>
    </source>
</evidence>
<keyword evidence="4" id="KW-0472">Membrane</keyword>
<keyword evidence="4" id="KW-0812">Transmembrane</keyword>
<dbReference type="PROSITE" id="PS00041">
    <property type="entry name" value="HTH_ARAC_FAMILY_1"/>
    <property type="match status" value="1"/>
</dbReference>
<keyword evidence="7" id="KW-1185">Reference proteome</keyword>
<proteinExistence type="predicted"/>
<feature type="transmembrane region" description="Helical" evidence="4">
    <location>
        <begin position="20"/>
        <end position="42"/>
    </location>
</feature>
<evidence type="ECO:0000259" key="5">
    <source>
        <dbReference type="PROSITE" id="PS01124"/>
    </source>
</evidence>
<dbReference type="RefSeq" id="WP_108995502.1">
    <property type="nucleotide sequence ID" value="NZ_BDQX01000384.1"/>
</dbReference>
<evidence type="ECO:0000256" key="3">
    <source>
        <dbReference type="ARBA" id="ARBA00023163"/>
    </source>
</evidence>
<reference evidence="6 7" key="1">
    <citation type="submission" date="2017-08" db="EMBL/GenBank/DDBJ databases">
        <title>Substantial Increase in Enzyme Production by Combined Drug-Resistance Mutations in Paenibacillus agaridevorans.</title>
        <authorList>
            <person name="Tanaka Y."/>
            <person name="Funane K."/>
            <person name="Hosaka T."/>
            <person name="Shiwa Y."/>
            <person name="Fujita N."/>
            <person name="Miyazaki T."/>
            <person name="Yoshikawa H."/>
            <person name="Murakami K."/>
            <person name="Kasahara K."/>
            <person name="Inaoka T."/>
            <person name="Hiraga Y."/>
            <person name="Ochi K."/>
        </authorList>
    </citation>
    <scope>NUCLEOTIDE SEQUENCE [LARGE SCALE GENOMIC DNA]</scope>
    <source>
        <strain evidence="6 7">T-3040</strain>
    </source>
</reference>
<dbReference type="InterPro" id="IPR009057">
    <property type="entry name" value="Homeodomain-like_sf"/>
</dbReference>
<dbReference type="InterPro" id="IPR018062">
    <property type="entry name" value="HTH_AraC-typ_CS"/>
</dbReference>
<dbReference type="AlphaFoldDB" id="A0A2R5EZS4"/>
<accession>A0A2R5EZS4</accession>
<dbReference type="Pfam" id="PF12833">
    <property type="entry name" value="HTH_18"/>
    <property type="match status" value="1"/>
</dbReference>
<dbReference type="PANTHER" id="PTHR43280:SF28">
    <property type="entry name" value="HTH-TYPE TRANSCRIPTIONAL ACTIVATOR RHAS"/>
    <property type="match status" value="1"/>
</dbReference>
<dbReference type="SMART" id="SM00342">
    <property type="entry name" value="HTH_ARAC"/>
    <property type="match status" value="1"/>
</dbReference>
<feature type="transmembrane region" description="Helical" evidence="4">
    <location>
        <begin position="298"/>
        <end position="320"/>
    </location>
</feature>
<keyword evidence="3" id="KW-0804">Transcription</keyword>
<dbReference type="Proteomes" id="UP000245202">
    <property type="component" value="Unassembled WGS sequence"/>
</dbReference>
<feature type="domain" description="HTH araC/xylS-type" evidence="5">
    <location>
        <begin position="650"/>
        <end position="748"/>
    </location>
</feature>
<evidence type="ECO:0000256" key="2">
    <source>
        <dbReference type="ARBA" id="ARBA00023125"/>
    </source>
</evidence>
<keyword evidence="1" id="KW-0805">Transcription regulation</keyword>
<gene>
    <name evidence="6" type="ORF">PAT3040_05937</name>
</gene>
<dbReference type="SUPFAM" id="SSF46689">
    <property type="entry name" value="Homeodomain-like"/>
    <property type="match status" value="2"/>
</dbReference>
<protein>
    <recommendedName>
        <fullName evidence="5">HTH araC/xylS-type domain-containing protein</fullName>
    </recommendedName>
</protein>
<dbReference type="PRINTS" id="PR00032">
    <property type="entry name" value="HTHARAC"/>
</dbReference>
<evidence type="ECO:0000313" key="6">
    <source>
        <dbReference type="EMBL" id="GBG11149.1"/>
    </source>
</evidence>
<name>A0A2R5EZS4_9BACL</name>
<keyword evidence="2" id="KW-0238">DNA-binding</keyword>
<dbReference type="GO" id="GO:0043565">
    <property type="term" value="F:sequence-specific DNA binding"/>
    <property type="evidence" value="ECO:0007669"/>
    <property type="project" value="InterPro"/>
</dbReference>
<comment type="caution">
    <text evidence="6">The sequence shown here is derived from an EMBL/GenBank/DDBJ whole genome shotgun (WGS) entry which is preliminary data.</text>
</comment>
<dbReference type="Gene3D" id="1.10.10.60">
    <property type="entry name" value="Homeodomain-like"/>
    <property type="match status" value="2"/>
</dbReference>
<evidence type="ECO:0000256" key="1">
    <source>
        <dbReference type="ARBA" id="ARBA00023015"/>
    </source>
</evidence>
<keyword evidence="4" id="KW-1133">Transmembrane helix</keyword>
<dbReference type="InterPro" id="IPR020449">
    <property type="entry name" value="Tscrpt_reg_AraC-type_HTH"/>
</dbReference>
<dbReference type="InterPro" id="IPR018060">
    <property type="entry name" value="HTH_AraC"/>
</dbReference>
<dbReference type="EMBL" id="BDQX01000384">
    <property type="protein sequence ID" value="GBG11149.1"/>
    <property type="molecule type" value="Genomic_DNA"/>
</dbReference>